<dbReference type="EMBL" id="SACM01000002">
    <property type="protein sequence ID" value="RVT86287.1"/>
    <property type="molecule type" value="Genomic_DNA"/>
</dbReference>
<sequence length="84" mass="8584">MPRPTGQATSRAQRRNAIVVSAVGVLLGSLKALLLFAVTGAWVWLLVLPVLVGWAWHRLGQGAYPAGPPTPPDAAGGAETGASS</sequence>
<reference evidence="2 3" key="1">
    <citation type="submission" date="2019-01" db="EMBL/GenBank/DDBJ databases">
        <authorList>
            <person name="Chen W.-M."/>
        </authorList>
    </citation>
    <scope>NUCLEOTIDE SEQUENCE [LARGE SCALE GENOMIC DNA]</scope>
    <source>
        <strain evidence="2 3">CCP-18</strain>
    </source>
</reference>
<organism evidence="2 3">
    <name type="scientific">Inhella crocodyli</name>
    <dbReference type="NCBI Taxonomy" id="2499851"/>
    <lineage>
        <taxon>Bacteria</taxon>
        <taxon>Pseudomonadati</taxon>
        <taxon>Pseudomonadota</taxon>
        <taxon>Betaproteobacteria</taxon>
        <taxon>Burkholderiales</taxon>
        <taxon>Sphaerotilaceae</taxon>
        <taxon>Inhella</taxon>
    </lineage>
</organism>
<dbReference type="Proteomes" id="UP000288587">
    <property type="component" value="Unassembled WGS sequence"/>
</dbReference>
<evidence type="ECO:0000256" key="1">
    <source>
        <dbReference type="SAM" id="MobiDB-lite"/>
    </source>
</evidence>
<evidence type="ECO:0000313" key="2">
    <source>
        <dbReference type="EMBL" id="RVT86287.1"/>
    </source>
</evidence>
<feature type="region of interest" description="Disordered" evidence="1">
    <location>
        <begin position="63"/>
        <end position="84"/>
    </location>
</feature>
<evidence type="ECO:0000313" key="3">
    <source>
        <dbReference type="Proteomes" id="UP000288587"/>
    </source>
</evidence>
<gene>
    <name evidence="2" type="ORF">EOD73_09660</name>
</gene>
<proteinExistence type="predicted"/>
<name>A0A3S2UEZ9_9BURK</name>
<dbReference type="AlphaFoldDB" id="A0A3S2UEZ9"/>
<accession>A0A3S2UEZ9</accession>
<protein>
    <submittedName>
        <fullName evidence="2">Uncharacterized protein</fullName>
    </submittedName>
</protein>
<feature type="compositionally biased region" description="Low complexity" evidence="1">
    <location>
        <begin position="73"/>
        <end position="84"/>
    </location>
</feature>
<keyword evidence="3" id="KW-1185">Reference proteome</keyword>
<comment type="caution">
    <text evidence="2">The sequence shown here is derived from an EMBL/GenBank/DDBJ whole genome shotgun (WGS) entry which is preliminary data.</text>
</comment>
<dbReference type="RefSeq" id="WP_127682783.1">
    <property type="nucleotide sequence ID" value="NZ_SACM01000002.1"/>
</dbReference>